<reference evidence="2" key="1">
    <citation type="journal article" date="2022" name="bioRxiv">
        <title>Sequencing and chromosome-scale assembly of the giantPleurodeles waltlgenome.</title>
        <authorList>
            <person name="Brown T."/>
            <person name="Elewa A."/>
            <person name="Iarovenko S."/>
            <person name="Subramanian E."/>
            <person name="Araus A.J."/>
            <person name="Petzold A."/>
            <person name="Susuki M."/>
            <person name="Suzuki K.-i.T."/>
            <person name="Hayashi T."/>
            <person name="Toyoda A."/>
            <person name="Oliveira C."/>
            <person name="Osipova E."/>
            <person name="Leigh N.D."/>
            <person name="Simon A."/>
            <person name="Yun M.H."/>
        </authorList>
    </citation>
    <scope>NUCLEOTIDE SEQUENCE</scope>
    <source>
        <strain evidence="2">20211129_DDA</strain>
        <tissue evidence="2">Liver</tissue>
    </source>
</reference>
<accession>A0AAV7NT91</accession>
<evidence type="ECO:0000313" key="3">
    <source>
        <dbReference type="Proteomes" id="UP001066276"/>
    </source>
</evidence>
<evidence type="ECO:0000256" key="1">
    <source>
        <dbReference type="SAM" id="MobiDB-lite"/>
    </source>
</evidence>
<feature type="non-terminal residue" evidence="2">
    <location>
        <position position="1"/>
    </location>
</feature>
<sequence length="71" mass="7901">INIVVLAPYLCEVDVILEWYLCLLKKPKIRFSSVGMQGPSFTEGMSAALEDSPSNSSKDLRKKTCSSFINM</sequence>
<dbReference type="Proteomes" id="UP001066276">
    <property type="component" value="Chromosome 8"/>
</dbReference>
<feature type="region of interest" description="Disordered" evidence="1">
    <location>
        <begin position="45"/>
        <end position="71"/>
    </location>
</feature>
<evidence type="ECO:0000313" key="2">
    <source>
        <dbReference type="EMBL" id="KAJ1118239.1"/>
    </source>
</evidence>
<organism evidence="2 3">
    <name type="scientific">Pleurodeles waltl</name>
    <name type="common">Iberian ribbed newt</name>
    <dbReference type="NCBI Taxonomy" id="8319"/>
    <lineage>
        <taxon>Eukaryota</taxon>
        <taxon>Metazoa</taxon>
        <taxon>Chordata</taxon>
        <taxon>Craniata</taxon>
        <taxon>Vertebrata</taxon>
        <taxon>Euteleostomi</taxon>
        <taxon>Amphibia</taxon>
        <taxon>Batrachia</taxon>
        <taxon>Caudata</taxon>
        <taxon>Salamandroidea</taxon>
        <taxon>Salamandridae</taxon>
        <taxon>Pleurodelinae</taxon>
        <taxon>Pleurodeles</taxon>
    </lineage>
</organism>
<protein>
    <submittedName>
        <fullName evidence="2">Uncharacterized protein</fullName>
    </submittedName>
</protein>
<dbReference type="EMBL" id="JANPWB010000012">
    <property type="protein sequence ID" value="KAJ1118239.1"/>
    <property type="molecule type" value="Genomic_DNA"/>
</dbReference>
<dbReference type="AlphaFoldDB" id="A0AAV7NT91"/>
<feature type="non-terminal residue" evidence="2">
    <location>
        <position position="71"/>
    </location>
</feature>
<proteinExistence type="predicted"/>
<name>A0AAV7NT91_PLEWA</name>
<comment type="caution">
    <text evidence="2">The sequence shown here is derived from an EMBL/GenBank/DDBJ whole genome shotgun (WGS) entry which is preliminary data.</text>
</comment>
<keyword evidence="3" id="KW-1185">Reference proteome</keyword>
<gene>
    <name evidence="2" type="ORF">NDU88_006434</name>
</gene>